<organism evidence="1 2">
    <name type="scientific">Monilinia fructigena</name>
    <dbReference type="NCBI Taxonomy" id="38457"/>
    <lineage>
        <taxon>Eukaryota</taxon>
        <taxon>Fungi</taxon>
        <taxon>Dikarya</taxon>
        <taxon>Ascomycota</taxon>
        <taxon>Pezizomycotina</taxon>
        <taxon>Leotiomycetes</taxon>
        <taxon>Helotiales</taxon>
        <taxon>Sclerotiniaceae</taxon>
        <taxon>Monilinia</taxon>
    </lineage>
</organism>
<dbReference type="EMBL" id="QKRW01000058">
    <property type="protein sequence ID" value="RAL59173.1"/>
    <property type="molecule type" value="Genomic_DNA"/>
</dbReference>
<sequence length="77" mass="8292">MIRRVRTAVTDALKAYGYDCSGKRISAGVGKVNKDEDLFGTIVLSAKESALTTEMDVIRKQAGMAVKTLITDVQGEV</sequence>
<accession>A0A395IIJ8</accession>
<dbReference type="Proteomes" id="UP000249056">
    <property type="component" value="Unassembled WGS sequence"/>
</dbReference>
<gene>
    <name evidence="1" type="ORF">DID88_006729</name>
</gene>
<name>A0A395IIJ8_9HELO</name>
<proteinExistence type="predicted"/>
<dbReference type="AlphaFoldDB" id="A0A395IIJ8"/>
<comment type="caution">
    <text evidence="1">The sequence shown here is derived from an EMBL/GenBank/DDBJ whole genome shotgun (WGS) entry which is preliminary data.</text>
</comment>
<evidence type="ECO:0000313" key="1">
    <source>
        <dbReference type="EMBL" id="RAL59173.1"/>
    </source>
</evidence>
<protein>
    <submittedName>
        <fullName evidence="1">Uncharacterized protein</fullName>
    </submittedName>
</protein>
<reference evidence="1 2" key="1">
    <citation type="submission" date="2018-06" db="EMBL/GenBank/DDBJ databases">
        <title>Genome Sequence of the Brown Rot Fungal Pathogen Monilinia fructigena.</title>
        <authorList>
            <person name="Landi L."/>
            <person name="De Miccolis Angelini R.M."/>
            <person name="Pollastro S."/>
            <person name="Abate D."/>
            <person name="Faretra F."/>
            <person name="Romanazzi G."/>
        </authorList>
    </citation>
    <scope>NUCLEOTIDE SEQUENCE [LARGE SCALE GENOMIC DNA]</scope>
    <source>
        <strain evidence="1 2">Mfrg269</strain>
    </source>
</reference>
<keyword evidence="2" id="KW-1185">Reference proteome</keyword>
<dbReference type="OrthoDB" id="5238363at2759"/>
<evidence type="ECO:0000313" key="2">
    <source>
        <dbReference type="Proteomes" id="UP000249056"/>
    </source>
</evidence>